<evidence type="ECO:0000313" key="3">
    <source>
        <dbReference type="EMBL" id="KAA8530473.1"/>
    </source>
</evidence>
<evidence type="ECO:0000256" key="1">
    <source>
        <dbReference type="SAM" id="Coils"/>
    </source>
</evidence>
<dbReference type="PROSITE" id="PS51297">
    <property type="entry name" value="K_BOX"/>
    <property type="match status" value="1"/>
</dbReference>
<evidence type="ECO:0000313" key="4">
    <source>
        <dbReference type="Proteomes" id="UP000325577"/>
    </source>
</evidence>
<name>A0A5J5AHG7_9ASTE</name>
<proteinExistence type="predicted"/>
<gene>
    <name evidence="3" type="ORF">F0562_005182</name>
</gene>
<feature type="coiled-coil region" evidence="1">
    <location>
        <begin position="63"/>
        <end position="116"/>
    </location>
</feature>
<dbReference type="Pfam" id="PF01323">
    <property type="entry name" value="DSBA"/>
    <property type="match status" value="1"/>
</dbReference>
<dbReference type="GO" id="GO:0003700">
    <property type="term" value="F:DNA-binding transcription factor activity"/>
    <property type="evidence" value="ECO:0007669"/>
    <property type="project" value="InterPro"/>
</dbReference>
<dbReference type="Proteomes" id="UP000325577">
    <property type="component" value="Linkage Group LG2"/>
</dbReference>
<dbReference type="OrthoDB" id="1930760at2759"/>
<accession>A0A5J5AHG7</accession>
<dbReference type="EMBL" id="CM018043">
    <property type="protein sequence ID" value="KAA8530473.1"/>
    <property type="molecule type" value="Genomic_DNA"/>
</dbReference>
<dbReference type="Pfam" id="PF01486">
    <property type="entry name" value="K-box"/>
    <property type="match status" value="1"/>
</dbReference>
<dbReference type="InterPro" id="IPR002487">
    <property type="entry name" value="TF_Kbox"/>
</dbReference>
<protein>
    <recommendedName>
        <fullName evidence="2">K-box domain-containing protein</fullName>
    </recommendedName>
</protein>
<dbReference type="GO" id="GO:0005634">
    <property type="term" value="C:nucleus"/>
    <property type="evidence" value="ECO:0007669"/>
    <property type="project" value="InterPro"/>
</dbReference>
<dbReference type="Gene3D" id="3.40.30.10">
    <property type="entry name" value="Glutaredoxin"/>
    <property type="match status" value="1"/>
</dbReference>
<feature type="domain" description="K-box" evidence="2">
    <location>
        <begin position="26"/>
        <end position="116"/>
    </location>
</feature>
<dbReference type="PANTHER" id="PTHR13887">
    <property type="entry name" value="GLUTATHIONE S-TRANSFERASE KAPPA"/>
    <property type="match status" value="1"/>
</dbReference>
<evidence type="ECO:0000259" key="2">
    <source>
        <dbReference type="PROSITE" id="PS51297"/>
    </source>
</evidence>
<dbReference type="GO" id="GO:0016491">
    <property type="term" value="F:oxidoreductase activity"/>
    <property type="evidence" value="ECO:0007669"/>
    <property type="project" value="InterPro"/>
</dbReference>
<sequence length="458" mass="52198">MESILERYERYSYAERQLVATDSESQGSWSLEHPNLMAKIEVLQRNIRHYVGEDLESLSLRELQSLEQQIDTTLKRIRTRKNQLMHESISELHKKEKALQEQNNLLAKKLKNNEKTLADHAQGEQQTLAQNFSLFVLQQPPPLSLPCLTIGGIFQAGRSASEDDGAPPHPSPHPLMPPWMLRHVNQWRWPPRSPLIMQQIKDSTPNSLVPSSDIEDVVTWTPKSNGVFNSLSSWHHIRSPLPKLEGLFNSYWFPDICRKFADTPRSWPNQNLDNAIASSKNQYDFEIRWHPYFLNPSAPKEGIDKKEFYTNKFGSRAEQIMAQMTQVFKGLGLEYNISGLTGNTLDSHRIIYFSGQQGSDKQHNLVEELCLGYFTQAKYIGDREFLVESAKKVGVEGAAEFLDNPNNGLKEVNEELEKYSAHINGVPFYVLNGKHQISGGQPPEVFLRAFQVAANDSA</sequence>
<dbReference type="InterPro" id="IPR036249">
    <property type="entry name" value="Thioredoxin-like_sf"/>
</dbReference>
<keyword evidence="4" id="KW-1185">Reference proteome</keyword>
<dbReference type="SUPFAM" id="SSF52833">
    <property type="entry name" value="Thioredoxin-like"/>
    <property type="match status" value="1"/>
</dbReference>
<keyword evidence="1" id="KW-0175">Coiled coil</keyword>
<organism evidence="3 4">
    <name type="scientific">Nyssa sinensis</name>
    <dbReference type="NCBI Taxonomy" id="561372"/>
    <lineage>
        <taxon>Eukaryota</taxon>
        <taxon>Viridiplantae</taxon>
        <taxon>Streptophyta</taxon>
        <taxon>Embryophyta</taxon>
        <taxon>Tracheophyta</taxon>
        <taxon>Spermatophyta</taxon>
        <taxon>Magnoliopsida</taxon>
        <taxon>eudicotyledons</taxon>
        <taxon>Gunneridae</taxon>
        <taxon>Pentapetalae</taxon>
        <taxon>asterids</taxon>
        <taxon>Cornales</taxon>
        <taxon>Nyssaceae</taxon>
        <taxon>Nyssa</taxon>
    </lineage>
</organism>
<dbReference type="PANTHER" id="PTHR13887:SF41">
    <property type="entry name" value="THIOREDOXIN SUPERFAMILY PROTEIN"/>
    <property type="match status" value="1"/>
</dbReference>
<dbReference type="CDD" id="cd03024">
    <property type="entry name" value="DsbA_FrnE"/>
    <property type="match status" value="1"/>
</dbReference>
<dbReference type="AlphaFoldDB" id="A0A5J5AHG7"/>
<reference evidence="3 4" key="1">
    <citation type="submission" date="2019-09" db="EMBL/GenBank/DDBJ databases">
        <title>A chromosome-level genome assembly of the Chinese tupelo Nyssa sinensis.</title>
        <authorList>
            <person name="Yang X."/>
            <person name="Kang M."/>
            <person name="Yang Y."/>
            <person name="Xiong H."/>
            <person name="Wang M."/>
            <person name="Zhang Z."/>
            <person name="Wang Z."/>
            <person name="Wu H."/>
            <person name="Ma T."/>
            <person name="Liu J."/>
            <person name="Xi Z."/>
        </authorList>
    </citation>
    <scope>NUCLEOTIDE SEQUENCE [LARGE SCALE GENOMIC DNA]</scope>
    <source>
        <strain evidence="3">J267</strain>
        <tissue evidence="3">Leaf</tissue>
    </source>
</reference>
<dbReference type="InterPro" id="IPR001853">
    <property type="entry name" value="DSBA-like_thioredoxin_dom"/>
</dbReference>